<evidence type="ECO:0000313" key="2">
    <source>
        <dbReference type="Proteomes" id="UP000602198"/>
    </source>
</evidence>
<dbReference type="RefSeq" id="WP_201955170.1">
    <property type="nucleotide sequence ID" value="NZ_JAERRJ010000015.1"/>
</dbReference>
<gene>
    <name evidence="1" type="ORF">JK358_32955</name>
</gene>
<organism evidence="1 2">
    <name type="scientific">Nocardia acididurans</name>
    <dbReference type="NCBI Taxonomy" id="2802282"/>
    <lineage>
        <taxon>Bacteria</taxon>
        <taxon>Bacillati</taxon>
        <taxon>Actinomycetota</taxon>
        <taxon>Actinomycetes</taxon>
        <taxon>Mycobacteriales</taxon>
        <taxon>Nocardiaceae</taxon>
        <taxon>Nocardia</taxon>
    </lineage>
</organism>
<dbReference type="Proteomes" id="UP000602198">
    <property type="component" value="Unassembled WGS sequence"/>
</dbReference>
<sequence length="181" mass="20042">MNRYAAFLRGIGPSNPNMRNEKLRGVFEGLGFEKVGSVVSSGNVVFHSDETDTAALESRIQQALRAELGIPGGTLIRSRERLQSLVDADPFPGLTHCRETYLVVTFLREEPASVPEWPSEGRPSAVTVVGYDKAARALLSILDNRDPGTTNFMVWLEKSFGKDITTRTFLTIERTLKKLNS</sequence>
<name>A0ABS1MF89_9NOCA</name>
<proteinExistence type="predicted"/>
<accession>A0ABS1MF89</accession>
<dbReference type="SUPFAM" id="SSF160379">
    <property type="entry name" value="SP0830-like"/>
    <property type="match status" value="1"/>
</dbReference>
<keyword evidence="2" id="KW-1185">Reference proteome</keyword>
<dbReference type="EMBL" id="JAERRJ010000015">
    <property type="protein sequence ID" value="MBL1079226.1"/>
    <property type="molecule type" value="Genomic_DNA"/>
</dbReference>
<comment type="caution">
    <text evidence="1">The sequence shown here is derived from an EMBL/GenBank/DDBJ whole genome shotgun (WGS) entry which is preliminary data.</text>
</comment>
<dbReference type="Pfam" id="PF08002">
    <property type="entry name" value="DUF1697"/>
    <property type="match status" value="1"/>
</dbReference>
<dbReference type="PIRSF" id="PIRSF008502">
    <property type="entry name" value="UCP008502"/>
    <property type="match status" value="1"/>
</dbReference>
<dbReference type="PANTHER" id="PTHR36439:SF1">
    <property type="entry name" value="DUF1697 DOMAIN-CONTAINING PROTEIN"/>
    <property type="match status" value="1"/>
</dbReference>
<dbReference type="InterPro" id="IPR012545">
    <property type="entry name" value="DUF1697"/>
</dbReference>
<evidence type="ECO:0000313" key="1">
    <source>
        <dbReference type="EMBL" id="MBL1079226.1"/>
    </source>
</evidence>
<dbReference type="Gene3D" id="3.30.70.1280">
    <property type="entry name" value="SP0830-like domains"/>
    <property type="match status" value="1"/>
</dbReference>
<dbReference type="PANTHER" id="PTHR36439">
    <property type="entry name" value="BLL4334 PROTEIN"/>
    <property type="match status" value="1"/>
</dbReference>
<reference evidence="1 2" key="1">
    <citation type="submission" date="2021-01" db="EMBL/GenBank/DDBJ databases">
        <title>WGS of actinomycetes isolated from Thailand.</title>
        <authorList>
            <person name="Thawai C."/>
        </authorList>
    </citation>
    <scope>NUCLEOTIDE SEQUENCE [LARGE SCALE GENOMIC DNA]</scope>
    <source>
        <strain evidence="1 2">LPG 2</strain>
    </source>
</reference>
<protein>
    <submittedName>
        <fullName evidence="1">DUF1697 domain-containing protein</fullName>
    </submittedName>
</protein>